<comment type="caution">
    <text evidence="8">The sequence shown here is derived from an EMBL/GenBank/DDBJ whole genome shotgun (WGS) entry which is preliminary data.</text>
</comment>
<reference evidence="8 9" key="1">
    <citation type="submission" date="2014-11" db="EMBL/GenBank/DDBJ databases">
        <title>Genome sequencing of Pantoea rodasii ND03.</title>
        <authorList>
            <person name="Muhamad Yunos N.Y."/>
            <person name="Chan K.-G."/>
        </authorList>
    </citation>
    <scope>NUCLEOTIDE SEQUENCE [LARGE SCALE GENOMIC DNA]</scope>
    <source>
        <strain evidence="8 9">ND03</strain>
    </source>
</reference>
<dbReference type="Gene3D" id="1.10.150.20">
    <property type="entry name" value="5' to 3' exonuclease, C-terminal subdomain"/>
    <property type="match status" value="1"/>
</dbReference>
<dbReference type="SUPFAM" id="SSF102712">
    <property type="entry name" value="JAB1/MPN domain"/>
    <property type="match status" value="1"/>
</dbReference>
<evidence type="ECO:0000256" key="6">
    <source>
        <dbReference type="HAMAP-Rule" id="MF_00018"/>
    </source>
</evidence>
<evidence type="ECO:0000256" key="3">
    <source>
        <dbReference type="ARBA" id="ARBA00022801"/>
    </source>
</evidence>
<dbReference type="Pfam" id="PF20582">
    <property type="entry name" value="UPF0758_N"/>
    <property type="match status" value="1"/>
</dbReference>
<dbReference type="EMBL" id="JTJJ01000012">
    <property type="protein sequence ID" value="KHJ69621.1"/>
    <property type="molecule type" value="Genomic_DNA"/>
</dbReference>
<evidence type="ECO:0000256" key="2">
    <source>
        <dbReference type="ARBA" id="ARBA00022723"/>
    </source>
</evidence>
<proteinExistence type="inferred from homology"/>
<feature type="domain" description="MPN" evidence="7">
    <location>
        <begin position="96"/>
        <end position="218"/>
    </location>
</feature>
<accession>A0A0B1RD96</accession>
<dbReference type="InterPro" id="IPR020891">
    <property type="entry name" value="UPF0758_CS"/>
</dbReference>
<sequence length="218" mass="24102">MTELAPREKLALKGAESLSDAELLAIFLRTGSQGTNVMLLAQLMLNEFGSLYRIMTASHEALGKIKGLGSAKITQLHAVAELGRRFFASQLARENVMENPQVTRHYLQSVLAHQEREVFMALFLDNQHRVLQAQKMFSGTIASVEVHPREIVREALKLNAAAVILAHNHPSGIAEPSRADRDITGKIGQACALLNIRLLDHLVIGRGEYTSFAERGWL</sequence>
<keyword evidence="2" id="KW-0479">Metal-binding</keyword>
<dbReference type="InterPro" id="IPR025657">
    <property type="entry name" value="RadC_JAB"/>
</dbReference>
<organism evidence="8 9">
    <name type="scientific">Pantoea rodasii</name>
    <dbReference type="NCBI Taxonomy" id="1076549"/>
    <lineage>
        <taxon>Bacteria</taxon>
        <taxon>Pseudomonadati</taxon>
        <taxon>Pseudomonadota</taxon>
        <taxon>Gammaproteobacteria</taxon>
        <taxon>Enterobacterales</taxon>
        <taxon>Erwiniaceae</taxon>
        <taxon>Pantoea</taxon>
    </lineage>
</organism>
<comment type="similarity">
    <text evidence="6">Belongs to the UPF0758 family. YicR subfamily.</text>
</comment>
<dbReference type="NCBIfam" id="NF000642">
    <property type="entry name" value="PRK00024.1"/>
    <property type="match status" value="1"/>
</dbReference>
<dbReference type="InterPro" id="IPR046778">
    <property type="entry name" value="UPF0758_N"/>
</dbReference>
<gene>
    <name evidence="8" type="ORF">QU24_02620</name>
</gene>
<keyword evidence="3" id="KW-0378">Hydrolase</keyword>
<dbReference type="NCBIfam" id="TIGR00608">
    <property type="entry name" value="radc"/>
    <property type="match status" value="1"/>
</dbReference>
<dbReference type="AlphaFoldDB" id="A0A0B1RD96"/>
<dbReference type="PANTHER" id="PTHR30471:SF3">
    <property type="entry name" value="UPF0758 PROTEIN YEES-RELATED"/>
    <property type="match status" value="1"/>
</dbReference>
<evidence type="ECO:0000259" key="7">
    <source>
        <dbReference type="PROSITE" id="PS50249"/>
    </source>
</evidence>
<protein>
    <recommendedName>
        <fullName evidence="6">UPF0758 protein QU24_02620</fullName>
    </recommendedName>
</protein>
<dbReference type="InterPro" id="IPR037518">
    <property type="entry name" value="MPN"/>
</dbReference>
<keyword evidence="1" id="KW-0645">Protease</keyword>
<dbReference type="InterPro" id="IPR010994">
    <property type="entry name" value="RuvA_2-like"/>
</dbReference>
<dbReference type="RefSeq" id="WP_039328154.1">
    <property type="nucleotide sequence ID" value="NZ_JTJJ01000012.1"/>
</dbReference>
<evidence type="ECO:0000313" key="8">
    <source>
        <dbReference type="EMBL" id="KHJ69621.1"/>
    </source>
</evidence>
<dbReference type="PROSITE" id="PS50249">
    <property type="entry name" value="MPN"/>
    <property type="match status" value="1"/>
</dbReference>
<keyword evidence="4" id="KW-0862">Zinc</keyword>
<dbReference type="PANTHER" id="PTHR30471">
    <property type="entry name" value="DNA REPAIR PROTEIN RADC"/>
    <property type="match status" value="1"/>
</dbReference>
<dbReference type="SUPFAM" id="SSF47781">
    <property type="entry name" value="RuvA domain 2-like"/>
    <property type="match status" value="1"/>
</dbReference>
<dbReference type="GO" id="GO:0046872">
    <property type="term" value="F:metal ion binding"/>
    <property type="evidence" value="ECO:0007669"/>
    <property type="project" value="UniProtKB-KW"/>
</dbReference>
<dbReference type="GO" id="GO:0006508">
    <property type="term" value="P:proteolysis"/>
    <property type="evidence" value="ECO:0007669"/>
    <property type="project" value="UniProtKB-KW"/>
</dbReference>
<name>A0A0B1RD96_9GAMM</name>
<keyword evidence="5" id="KW-0482">Metalloprotease</keyword>
<dbReference type="CDD" id="cd08071">
    <property type="entry name" value="MPN_DUF2466"/>
    <property type="match status" value="1"/>
</dbReference>
<dbReference type="PROSITE" id="PS01302">
    <property type="entry name" value="UPF0758"/>
    <property type="match status" value="1"/>
</dbReference>
<dbReference type="Proteomes" id="UP000030853">
    <property type="component" value="Unassembled WGS sequence"/>
</dbReference>
<dbReference type="InterPro" id="IPR022820">
    <property type="entry name" value="UPF0758_YicR"/>
</dbReference>
<dbReference type="InterPro" id="IPR001405">
    <property type="entry name" value="UPF0758"/>
</dbReference>
<evidence type="ECO:0000313" key="9">
    <source>
        <dbReference type="Proteomes" id="UP000030853"/>
    </source>
</evidence>
<evidence type="ECO:0000256" key="5">
    <source>
        <dbReference type="ARBA" id="ARBA00023049"/>
    </source>
</evidence>
<evidence type="ECO:0000256" key="1">
    <source>
        <dbReference type="ARBA" id="ARBA00022670"/>
    </source>
</evidence>
<dbReference type="HAMAP" id="MF_00018">
    <property type="entry name" value="UPF0758_YicR"/>
    <property type="match status" value="1"/>
</dbReference>
<dbReference type="Gene3D" id="3.40.140.10">
    <property type="entry name" value="Cytidine Deaminase, domain 2"/>
    <property type="match status" value="1"/>
</dbReference>
<evidence type="ECO:0000256" key="4">
    <source>
        <dbReference type="ARBA" id="ARBA00022833"/>
    </source>
</evidence>
<dbReference type="Pfam" id="PF04002">
    <property type="entry name" value="RadC"/>
    <property type="match status" value="1"/>
</dbReference>
<dbReference type="GO" id="GO:0008237">
    <property type="term" value="F:metallopeptidase activity"/>
    <property type="evidence" value="ECO:0007669"/>
    <property type="project" value="UniProtKB-KW"/>
</dbReference>